<evidence type="ECO:0000256" key="1">
    <source>
        <dbReference type="ARBA" id="ARBA00006159"/>
    </source>
</evidence>
<dbReference type="Gene3D" id="2.30.29.120">
    <property type="match status" value="1"/>
</dbReference>
<evidence type="ECO:0000259" key="5">
    <source>
        <dbReference type="SMART" id="SM01287"/>
    </source>
</evidence>
<feature type="region of interest" description="Disordered" evidence="4">
    <location>
        <begin position="382"/>
        <end position="544"/>
    </location>
</feature>
<dbReference type="PANTHER" id="PTHR45849">
    <property type="entry name" value="FACT COMPLEX SUBUNIT SSRP1"/>
    <property type="match status" value="1"/>
</dbReference>
<sequence length="544" mass="59525">MAGILDSQKIEAVFQSRPDIIAGIGRAADSPGRIALFNEIASHVYDQLQGEPAQKKRKLATEQVNGGANGQAAISNAADEPVLLEIKEISVSVPQRKKFELCFTENHLYARTPGTTAPIPSISYAWRDIEYAFYLPVPDKAQVQHNYILFPRGTYLPSKTNPVTAEPLVFTVAATAPKQGTIGGSEAGTAAAVSDTYKALFHWAFDRRFKAVGNPVEIISANPNKFQSVIRQPHRPNEKAVHIGGFRGSKDGYLFFLENGILWGFKKPLIFIPVSRIAAVSYTNILQITFNIVVEVFSGEEDTTEEFEFGMLDQQNYGGIDDYVKQNRLQDRSMAEQRKGKLQLAENKAPKKNPDEPESGEAGDANGQADGMTELKRAQLEVEQQLQDDEDEDEEDYDPGSEGESEGSGSSDEEDDDDDDDDQDGDGEVEEGEGEEYDEDGEEEVEEEEEPEPAPAPVAPPKAAPRKAAPKRAAAKQAAPKQATPKQATPKQATPKQAAPKQAAPKQTTPKEEAPSMPVRTGWATFNTRPADDIDMEEKFDVVG</sequence>
<dbReference type="PANTHER" id="PTHR45849:SF3">
    <property type="entry name" value="HISTONE CHAPERONE RTT106"/>
    <property type="match status" value="1"/>
</dbReference>
<feature type="region of interest" description="Disordered" evidence="4">
    <location>
        <begin position="335"/>
        <end position="369"/>
    </location>
</feature>
<dbReference type="Gene3D" id="2.30.29.30">
    <property type="entry name" value="Pleckstrin-homology domain (PH domain)/Phosphotyrosine-binding domain (PTB)"/>
    <property type="match status" value="1"/>
</dbReference>
<feature type="compositionally biased region" description="Low complexity" evidence="4">
    <location>
        <begin position="475"/>
        <end position="508"/>
    </location>
</feature>
<feature type="compositionally biased region" description="Acidic residues" evidence="4">
    <location>
        <begin position="386"/>
        <end position="452"/>
    </location>
</feature>
<comment type="function">
    <text evidence="2">Histones H3 and H4 chaperone involved in the nucleosome formation and heterochromatin silencing. Required for the deposition of H3K56ac-carrying H3-H4 complex onto newly-replicated DNA. Plays a role in the transcriptional regulation of the cell-cycle dependent histone genes by creating a repressive structure at the core histone gene promoter.</text>
</comment>
<dbReference type="SMART" id="SM01287">
    <property type="entry name" value="Rtt106"/>
    <property type="match status" value="1"/>
</dbReference>
<dbReference type="SUPFAM" id="SSF50729">
    <property type="entry name" value="PH domain-like"/>
    <property type="match status" value="1"/>
</dbReference>
<feature type="compositionally biased region" description="Pro residues" evidence="4">
    <location>
        <begin position="453"/>
        <end position="463"/>
    </location>
</feature>
<evidence type="ECO:0000256" key="3">
    <source>
        <dbReference type="ARBA" id="ARBA00038654"/>
    </source>
</evidence>
<keyword evidence="7" id="KW-1185">Reference proteome</keyword>
<dbReference type="Pfam" id="PF08512">
    <property type="entry name" value="Rttp106-like_middle"/>
    <property type="match status" value="1"/>
</dbReference>
<dbReference type="InterPro" id="IPR050454">
    <property type="entry name" value="RTT106/SSRP1_HistChap/FACT"/>
</dbReference>
<reference evidence="6 7" key="1">
    <citation type="submission" date="2024-01" db="EMBL/GenBank/DDBJ databases">
        <title>Complete genome of Cladobotryum mycophilum ATHUM6906.</title>
        <authorList>
            <person name="Christinaki A.C."/>
            <person name="Myridakis A.I."/>
            <person name="Kouvelis V.N."/>
        </authorList>
    </citation>
    <scope>NUCLEOTIDE SEQUENCE [LARGE SCALE GENOMIC DNA]</scope>
    <source>
        <strain evidence="6 7">ATHUM6906</strain>
    </source>
</reference>
<accession>A0ABR0SCB2</accession>
<name>A0ABR0SCB2_9HYPO</name>
<comment type="subunit">
    <text evidence="3">Interacts with histones H3 and H4.</text>
</comment>
<protein>
    <submittedName>
        <fullName evidence="6">Histone chaperone</fullName>
    </submittedName>
</protein>
<dbReference type="Proteomes" id="UP001338125">
    <property type="component" value="Unassembled WGS sequence"/>
</dbReference>
<evidence type="ECO:0000256" key="2">
    <source>
        <dbReference type="ARBA" id="ARBA00037550"/>
    </source>
</evidence>
<feature type="domain" description="Histone chaperone RTT106/FACT complex subunit SPT16-like middle" evidence="5">
    <location>
        <begin position="240"/>
        <end position="334"/>
    </location>
</feature>
<dbReference type="InterPro" id="IPR013719">
    <property type="entry name" value="RTT106/SPT16-like_middle_dom"/>
</dbReference>
<evidence type="ECO:0000313" key="7">
    <source>
        <dbReference type="Proteomes" id="UP001338125"/>
    </source>
</evidence>
<feature type="compositionally biased region" description="Basic residues" evidence="4">
    <location>
        <begin position="464"/>
        <end position="474"/>
    </location>
</feature>
<evidence type="ECO:0000256" key="4">
    <source>
        <dbReference type="SAM" id="MobiDB-lite"/>
    </source>
</evidence>
<evidence type="ECO:0000313" key="6">
    <source>
        <dbReference type="EMBL" id="KAK5989491.1"/>
    </source>
</evidence>
<dbReference type="EMBL" id="JAVFKD010000015">
    <property type="protein sequence ID" value="KAK5989491.1"/>
    <property type="molecule type" value="Genomic_DNA"/>
</dbReference>
<organism evidence="6 7">
    <name type="scientific">Cladobotryum mycophilum</name>
    <dbReference type="NCBI Taxonomy" id="491253"/>
    <lineage>
        <taxon>Eukaryota</taxon>
        <taxon>Fungi</taxon>
        <taxon>Dikarya</taxon>
        <taxon>Ascomycota</taxon>
        <taxon>Pezizomycotina</taxon>
        <taxon>Sordariomycetes</taxon>
        <taxon>Hypocreomycetidae</taxon>
        <taxon>Hypocreales</taxon>
        <taxon>Hypocreaceae</taxon>
        <taxon>Cladobotryum</taxon>
    </lineage>
</organism>
<comment type="similarity">
    <text evidence="1">Belongs to the RTT106 family.</text>
</comment>
<proteinExistence type="inferred from homology"/>
<gene>
    <name evidence="6" type="ORF">PT974_11014</name>
</gene>
<dbReference type="InterPro" id="IPR011993">
    <property type="entry name" value="PH-like_dom_sf"/>
</dbReference>
<comment type="caution">
    <text evidence="6">The sequence shown here is derived from an EMBL/GenBank/DDBJ whole genome shotgun (WGS) entry which is preliminary data.</text>
</comment>